<sequence>MQSDTHFRTGYVAIVGRPNVGKSTLLNSLIQQKISITSRKAQTTRYRIHGILTEQHSQIIFVDTPGFQVRYKNRMNTAMNKVVAQSMQEVDVILFVIEALRFDERDSLVLERLPRTVPVILVVNKIDRITDKNLLLPFLDEMSRQFDFVALSPVSAAGRLQLGGLVDAIRPYLPENPPLYHADDITDKNVRFIAAELIREKLFRLIGDEIPYSTSVIIDRFVETEKLITIYATILIDKPGQKAIIIGKKGEKMKLISSQARKEMELLFNKKVFLQVWVKVRSGWANDAHVLKQLGHE</sequence>
<comment type="subunit">
    <text evidence="6">Monomer.</text>
</comment>
<dbReference type="PRINTS" id="PR00326">
    <property type="entry name" value="GTP1OBG"/>
</dbReference>
<dbReference type="CDD" id="cd22534">
    <property type="entry name" value="KH-II_Era"/>
    <property type="match status" value="1"/>
</dbReference>
<keyword evidence="6" id="KW-0699">rRNA-binding</keyword>
<evidence type="ECO:0000259" key="9">
    <source>
        <dbReference type="PROSITE" id="PS50191"/>
    </source>
</evidence>
<keyword evidence="13" id="KW-1185">Reference proteome</keyword>
<dbReference type="SUPFAM" id="SSF52540">
    <property type="entry name" value="P-loop containing nucleoside triphosphate hydrolases"/>
    <property type="match status" value="1"/>
</dbReference>
<dbReference type="NCBIfam" id="TIGR00436">
    <property type="entry name" value="era"/>
    <property type="match status" value="1"/>
</dbReference>
<evidence type="ECO:0000313" key="12">
    <source>
        <dbReference type="EMBL" id="SES84566.1"/>
    </source>
</evidence>
<keyword evidence="4 6" id="KW-0694">RNA-binding</keyword>
<feature type="domain" description="Era-type G" evidence="11">
    <location>
        <begin position="8"/>
        <end position="175"/>
    </location>
</feature>
<dbReference type="PANTHER" id="PTHR42698:SF1">
    <property type="entry name" value="GTPASE ERA, MITOCHONDRIAL"/>
    <property type="match status" value="1"/>
</dbReference>
<dbReference type="InterPro" id="IPR005662">
    <property type="entry name" value="GTPase_Era-like"/>
</dbReference>
<dbReference type="PROSITE" id="PS51713">
    <property type="entry name" value="G_ERA"/>
    <property type="match status" value="1"/>
</dbReference>
<feature type="region of interest" description="G2" evidence="7">
    <location>
        <begin position="42"/>
        <end position="46"/>
    </location>
</feature>
<evidence type="ECO:0000259" key="10">
    <source>
        <dbReference type="PROSITE" id="PS50823"/>
    </source>
</evidence>
<dbReference type="CDD" id="cd04163">
    <property type="entry name" value="Era"/>
    <property type="match status" value="1"/>
</dbReference>
<evidence type="ECO:0000259" key="11">
    <source>
        <dbReference type="PROSITE" id="PS51713"/>
    </source>
</evidence>
<dbReference type="Proteomes" id="UP000199345">
    <property type="component" value="Unassembled WGS sequence"/>
</dbReference>
<dbReference type="RefSeq" id="WP_090656677.1">
    <property type="nucleotide sequence ID" value="NZ_FOIA01000005.1"/>
</dbReference>
<dbReference type="GO" id="GO:0005525">
    <property type="term" value="F:GTP binding"/>
    <property type="evidence" value="ECO:0007669"/>
    <property type="project" value="UniProtKB-UniRule"/>
</dbReference>
<dbReference type="PROSITE" id="PS50823">
    <property type="entry name" value="KH_TYPE_2"/>
    <property type="match status" value="1"/>
</dbReference>
<dbReference type="GO" id="GO:0043024">
    <property type="term" value="F:ribosomal small subunit binding"/>
    <property type="evidence" value="ECO:0007669"/>
    <property type="project" value="TreeGrafter"/>
</dbReference>
<dbReference type="InterPro" id="IPR030388">
    <property type="entry name" value="G_ERA_dom"/>
</dbReference>
<comment type="subcellular location">
    <subcellularLocation>
        <location evidence="6">Cytoplasm</location>
    </subcellularLocation>
    <subcellularLocation>
        <location evidence="6">Cell membrane</location>
        <topology evidence="6">Peripheral membrane protein</topology>
    </subcellularLocation>
</comment>
<dbReference type="EMBL" id="FOIA01000005">
    <property type="protein sequence ID" value="SES84566.1"/>
    <property type="molecule type" value="Genomic_DNA"/>
</dbReference>
<protein>
    <recommendedName>
        <fullName evidence="2 6">GTPase Era</fullName>
    </recommendedName>
</protein>
<feature type="region of interest" description="G1" evidence="7">
    <location>
        <begin position="16"/>
        <end position="23"/>
    </location>
</feature>
<dbReference type="Pfam" id="PF07650">
    <property type="entry name" value="KH_2"/>
    <property type="match status" value="1"/>
</dbReference>
<dbReference type="InterPro" id="IPR009019">
    <property type="entry name" value="KH_sf_prok-type"/>
</dbReference>
<evidence type="ECO:0000256" key="8">
    <source>
        <dbReference type="RuleBase" id="RU003761"/>
    </source>
</evidence>
<feature type="binding site" evidence="6">
    <location>
        <begin position="16"/>
        <end position="23"/>
    </location>
    <ligand>
        <name>GTP</name>
        <dbReference type="ChEBI" id="CHEBI:37565"/>
    </ligand>
</feature>
<proteinExistence type="inferred from homology"/>
<keyword evidence="6" id="KW-0472">Membrane</keyword>
<comment type="function">
    <text evidence="6">An essential GTPase that binds both GDP and GTP, with rapid nucleotide exchange. Plays a role in 16S rRNA processing and 30S ribosomal subunit biogenesis and possibly also in cell cycle regulation and energy metabolism.</text>
</comment>
<feature type="binding site" evidence="6">
    <location>
        <begin position="63"/>
        <end position="67"/>
    </location>
    <ligand>
        <name>GTP</name>
        <dbReference type="ChEBI" id="CHEBI:37565"/>
    </ligand>
</feature>
<dbReference type="InterPro" id="IPR005225">
    <property type="entry name" value="Small_GTP-bd"/>
</dbReference>
<evidence type="ECO:0000256" key="4">
    <source>
        <dbReference type="ARBA" id="ARBA00022884"/>
    </source>
</evidence>
<keyword evidence="6" id="KW-0690">Ribosome biogenesis</keyword>
<dbReference type="InterPro" id="IPR006073">
    <property type="entry name" value="GTP-bd"/>
</dbReference>
<evidence type="ECO:0000256" key="6">
    <source>
        <dbReference type="HAMAP-Rule" id="MF_00367"/>
    </source>
</evidence>
<dbReference type="PANTHER" id="PTHR42698">
    <property type="entry name" value="GTPASE ERA"/>
    <property type="match status" value="1"/>
</dbReference>
<dbReference type="HAMAP" id="MF_00367">
    <property type="entry name" value="GTPase_Era"/>
    <property type="match status" value="1"/>
</dbReference>
<keyword evidence="3 6" id="KW-0547">Nucleotide-binding</keyword>
<feature type="domain" description="CRAL-TRIO" evidence="9">
    <location>
        <begin position="1"/>
        <end position="175"/>
    </location>
</feature>
<keyword evidence="6" id="KW-0963">Cytoplasm</keyword>
<reference evidence="13" key="1">
    <citation type="submission" date="2016-10" db="EMBL/GenBank/DDBJ databases">
        <authorList>
            <person name="Varghese N."/>
            <person name="Submissions S."/>
        </authorList>
    </citation>
    <scope>NUCLEOTIDE SEQUENCE [LARGE SCALE GENOMIC DNA]</scope>
    <source>
        <strain evidence="13">Nm71</strain>
    </source>
</reference>
<feature type="region of interest" description="G5" evidence="7">
    <location>
        <begin position="154"/>
        <end position="156"/>
    </location>
</feature>
<dbReference type="NCBIfam" id="TIGR00231">
    <property type="entry name" value="small_GTP"/>
    <property type="match status" value="1"/>
</dbReference>
<feature type="domain" description="KH type-2" evidence="10">
    <location>
        <begin position="206"/>
        <end position="282"/>
    </location>
</feature>
<dbReference type="GO" id="GO:0070181">
    <property type="term" value="F:small ribosomal subunit rRNA binding"/>
    <property type="evidence" value="ECO:0007669"/>
    <property type="project" value="UniProtKB-UniRule"/>
</dbReference>
<evidence type="ECO:0000256" key="2">
    <source>
        <dbReference type="ARBA" id="ARBA00020484"/>
    </source>
</evidence>
<dbReference type="Pfam" id="PF01926">
    <property type="entry name" value="MMR_HSR1"/>
    <property type="match status" value="1"/>
</dbReference>
<dbReference type="Gene3D" id="3.40.50.300">
    <property type="entry name" value="P-loop containing nucleotide triphosphate hydrolases"/>
    <property type="match status" value="1"/>
</dbReference>
<feature type="binding site" evidence="6">
    <location>
        <begin position="124"/>
        <end position="127"/>
    </location>
    <ligand>
        <name>GTP</name>
        <dbReference type="ChEBI" id="CHEBI:37565"/>
    </ligand>
</feature>
<evidence type="ECO:0000256" key="3">
    <source>
        <dbReference type="ARBA" id="ARBA00022741"/>
    </source>
</evidence>
<keyword evidence="6" id="KW-1003">Cell membrane</keyword>
<evidence type="ECO:0000256" key="5">
    <source>
        <dbReference type="ARBA" id="ARBA00023134"/>
    </source>
</evidence>
<organism evidence="12 13">
    <name type="scientific">Nitrosomonas marina</name>
    <dbReference type="NCBI Taxonomy" id="917"/>
    <lineage>
        <taxon>Bacteria</taxon>
        <taxon>Pseudomonadati</taxon>
        <taxon>Pseudomonadota</taxon>
        <taxon>Betaproteobacteria</taxon>
        <taxon>Nitrosomonadales</taxon>
        <taxon>Nitrosomonadaceae</taxon>
        <taxon>Nitrosomonas</taxon>
    </lineage>
</organism>
<dbReference type="AlphaFoldDB" id="A0A1H9ZSC1"/>
<dbReference type="PROSITE" id="PS50191">
    <property type="entry name" value="CRAL_TRIO"/>
    <property type="match status" value="1"/>
</dbReference>
<accession>A0A1H9ZSC1</accession>
<feature type="region of interest" description="G3" evidence="7">
    <location>
        <begin position="63"/>
        <end position="66"/>
    </location>
</feature>
<keyword evidence="5 6" id="KW-0342">GTP-binding</keyword>
<name>A0A1H9ZSC1_9PROT</name>
<dbReference type="SUPFAM" id="SSF54814">
    <property type="entry name" value="Prokaryotic type KH domain (KH-domain type II)"/>
    <property type="match status" value="1"/>
</dbReference>
<comment type="similarity">
    <text evidence="1 6 7 8">Belongs to the TRAFAC class TrmE-Era-EngA-EngB-Septin-like GTPase superfamily. Era GTPase family.</text>
</comment>
<dbReference type="InterPro" id="IPR001251">
    <property type="entry name" value="CRAL-TRIO_dom"/>
</dbReference>
<evidence type="ECO:0000256" key="7">
    <source>
        <dbReference type="PROSITE-ProRule" id="PRU01050"/>
    </source>
</evidence>
<evidence type="ECO:0000313" key="13">
    <source>
        <dbReference type="Proteomes" id="UP000199345"/>
    </source>
</evidence>
<dbReference type="Gene3D" id="3.30.300.20">
    <property type="match status" value="1"/>
</dbReference>
<dbReference type="GO" id="GO:0000028">
    <property type="term" value="P:ribosomal small subunit assembly"/>
    <property type="evidence" value="ECO:0007669"/>
    <property type="project" value="TreeGrafter"/>
</dbReference>
<dbReference type="InterPro" id="IPR015946">
    <property type="entry name" value="KH_dom-like_a/b"/>
</dbReference>
<dbReference type="GO" id="GO:0005886">
    <property type="term" value="C:plasma membrane"/>
    <property type="evidence" value="ECO:0007669"/>
    <property type="project" value="UniProtKB-SubCell"/>
</dbReference>
<dbReference type="GO" id="GO:0003924">
    <property type="term" value="F:GTPase activity"/>
    <property type="evidence" value="ECO:0007669"/>
    <property type="project" value="UniProtKB-UniRule"/>
</dbReference>
<evidence type="ECO:0000256" key="1">
    <source>
        <dbReference type="ARBA" id="ARBA00007921"/>
    </source>
</evidence>
<dbReference type="InterPro" id="IPR027417">
    <property type="entry name" value="P-loop_NTPase"/>
</dbReference>
<dbReference type="GO" id="GO:0005829">
    <property type="term" value="C:cytosol"/>
    <property type="evidence" value="ECO:0007669"/>
    <property type="project" value="TreeGrafter"/>
</dbReference>
<dbReference type="NCBIfam" id="NF000908">
    <property type="entry name" value="PRK00089.1"/>
    <property type="match status" value="1"/>
</dbReference>
<feature type="region of interest" description="G4" evidence="7">
    <location>
        <begin position="124"/>
        <end position="127"/>
    </location>
</feature>
<gene>
    <name evidence="6" type="primary">era</name>
    <name evidence="12" type="ORF">SAMN05216326_10531</name>
</gene>
<dbReference type="OrthoDB" id="9805918at2"/>
<dbReference type="InterPro" id="IPR004044">
    <property type="entry name" value="KH_dom_type_2"/>
</dbReference>